<protein>
    <recommendedName>
        <fullName evidence="1">NTF2 domain-containing protein</fullName>
    </recommendedName>
</protein>
<dbReference type="Gene3D" id="3.10.450.50">
    <property type="match status" value="1"/>
</dbReference>
<dbReference type="SUPFAM" id="SSF54427">
    <property type="entry name" value="NTF2-like"/>
    <property type="match status" value="1"/>
</dbReference>
<proteinExistence type="predicted"/>
<dbReference type="Pfam" id="PF02136">
    <property type="entry name" value="NTF2"/>
    <property type="match status" value="1"/>
</dbReference>
<dbReference type="InterPro" id="IPR002075">
    <property type="entry name" value="NTF2_dom"/>
</dbReference>
<reference evidence="2" key="1">
    <citation type="submission" date="2018-10" db="EMBL/GenBank/DDBJ databases">
        <title>Hidden diversity of soil giant viruses.</title>
        <authorList>
            <person name="Schulz F."/>
            <person name="Alteio L."/>
            <person name="Goudeau D."/>
            <person name="Ryan E.M."/>
            <person name="Malmstrom R.R."/>
            <person name="Blanchard J."/>
            <person name="Woyke T."/>
        </authorList>
    </citation>
    <scope>NUCLEOTIDE SEQUENCE</scope>
    <source>
        <strain evidence="2">EDV1</strain>
    </source>
</reference>
<dbReference type="EMBL" id="MK072111">
    <property type="protein sequence ID" value="AYV78902.1"/>
    <property type="molecule type" value="Genomic_DNA"/>
</dbReference>
<gene>
    <name evidence="2" type="ORF">Edafosvirus46_4</name>
</gene>
<name>A0A3G4ZVI1_9VIRU</name>
<organism evidence="2">
    <name type="scientific">Edafosvirus sp</name>
    <dbReference type="NCBI Taxonomy" id="2487765"/>
    <lineage>
        <taxon>Viruses</taxon>
        <taxon>Varidnaviria</taxon>
        <taxon>Bamfordvirae</taxon>
        <taxon>Nucleocytoviricota</taxon>
        <taxon>Megaviricetes</taxon>
        <taxon>Imitervirales</taxon>
        <taxon>Mimiviridae</taxon>
        <taxon>Klosneuvirinae</taxon>
    </lineage>
</organism>
<dbReference type="PROSITE" id="PS50177">
    <property type="entry name" value="NTF2_DOMAIN"/>
    <property type="match status" value="1"/>
</dbReference>
<evidence type="ECO:0000313" key="2">
    <source>
        <dbReference type="EMBL" id="AYV78902.1"/>
    </source>
</evidence>
<feature type="domain" description="NTF2" evidence="1">
    <location>
        <begin position="41"/>
        <end position="160"/>
    </location>
</feature>
<dbReference type="InterPro" id="IPR032710">
    <property type="entry name" value="NTF2-like_dom_sf"/>
</dbReference>
<sequence>MFGSNNIFGYKNPPFNQPLLSQPQFLQAPVQIDTSVHHKKITEDFCKMYYTNNSSNLGLYSSEGLYKSDATLTFLEDECTGYNMYLHKLHNLGIKKFNYQAVTWNSQAVGNKSIIINATGNFCAYNEYDAQSQWNKFSETFVISRDEQNKFYICQIMFKLVQ</sequence>
<accession>A0A3G4ZVI1</accession>
<dbReference type="InterPro" id="IPR018222">
    <property type="entry name" value="Nuclear_transport_factor_2_euk"/>
</dbReference>
<evidence type="ECO:0000259" key="1">
    <source>
        <dbReference type="PROSITE" id="PS50177"/>
    </source>
</evidence>